<feature type="compositionally biased region" description="Basic residues" evidence="1">
    <location>
        <begin position="74"/>
        <end position="86"/>
    </location>
</feature>
<proteinExistence type="predicted"/>
<dbReference type="AlphaFoldDB" id="A0AAW2P531"/>
<feature type="region of interest" description="Disordered" evidence="1">
    <location>
        <begin position="1"/>
        <end position="86"/>
    </location>
</feature>
<reference evidence="2" key="1">
    <citation type="submission" date="2020-06" db="EMBL/GenBank/DDBJ databases">
        <authorList>
            <person name="Li T."/>
            <person name="Hu X."/>
            <person name="Zhang T."/>
            <person name="Song X."/>
            <person name="Zhang H."/>
            <person name="Dai N."/>
            <person name="Sheng W."/>
            <person name="Hou X."/>
            <person name="Wei L."/>
        </authorList>
    </citation>
    <scope>NUCLEOTIDE SEQUENCE</scope>
    <source>
        <strain evidence="2">G02</strain>
        <tissue evidence="2">Leaf</tissue>
    </source>
</reference>
<name>A0AAW2P531_SESRA</name>
<accession>A0AAW2P531</accession>
<evidence type="ECO:0000313" key="2">
    <source>
        <dbReference type="EMBL" id="KAL0349821.1"/>
    </source>
</evidence>
<reference evidence="2" key="2">
    <citation type="journal article" date="2024" name="Plant">
        <title>Genomic evolution and insights into agronomic trait innovations of Sesamum species.</title>
        <authorList>
            <person name="Miao H."/>
            <person name="Wang L."/>
            <person name="Qu L."/>
            <person name="Liu H."/>
            <person name="Sun Y."/>
            <person name="Le M."/>
            <person name="Wang Q."/>
            <person name="Wei S."/>
            <person name="Zheng Y."/>
            <person name="Lin W."/>
            <person name="Duan Y."/>
            <person name="Cao H."/>
            <person name="Xiong S."/>
            <person name="Wang X."/>
            <person name="Wei L."/>
            <person name="Li C."/>
            <person name="Ma Q."/>
            <person name="Ju M."/>
            <person name="Zhao R."/>
            <person name="Li G."/>
            <person name="Mu C."/>
            <person name="Tian Q."/>
            <person name="Mei H."/>
            <person name="Zhang T."/>
            <person name="Gao T."/>
            <person name="Zhang H."/>
        </authorList>
    </citation>
    <scope>NUCLEOTIDE SEQUENCE</scope>
    <source>
        <strain evidence="2">G02</strain>
    </source>
</reference>
<feature type="compositionally biased region" description="Pro residues" evidence="1">
    <location>
        <begin position="1"/>
        <end position="10"/>
    </location>
</feature>
<evidence type="ECO:0000256" key="1">
    <source>
        <dbReference type="SAM" id="MobiDB-lite"/>
    </source>
</evidence>
<comment type="caution">
    <text evidence="2">The sequence shown here is derived from an EMBL/GenBank/DDBJ whole genome shotgun (WGS) entry which is preliminary data.</text>
</comment>
<organism evidence="2">
    <name type="scientific">Sesamum radiatum</name>
    <name type="common">Black benniseed</name>
    <dbReference type="NCBI Taxonomy" id="300843"/>
    <lineage>
        <taxon>Eukaryota</taxon>
        <taxon>Viridiplantae</taxon>
        <taxon>Streptophyta</taxon>
        <taxon>Embryophyta</taxon>
        <taxon>Tracheophyta</taxon>
        <taxon>Spermatophyta</taxon>
        <taxon>Magnoliopsida</taxon>
        <taxon>eudicotyledons</taxon>
        <taxon>Gunneridae</taxon>
        <taxon>Pentapetalae</taxon>
        <taxon>asterids</taxon>
        <taxon>lamiids</taxon>
        <taxon>Lamiales</taxon>
        <taxon>Pedaliaceae</taxon>
        <taxon>Sesamum</taxon>
    </lineage>
</organism>
<gene>
    <name evidence="2" type="ORF">Sradi_4131300</name>
</gene>
<sequence>MSICASPPPGRGCQGQGRSRGRDRCPSRPPRVKLADPAPATLSLEAVYQTPPPSPRIPAHSGAVGQMRQGPVLHRSRPARGMHHHH</sequence>
<protein>
    <submittedName>
        <fullName evidence="2">Uncharacterized protein</fullName>
    </submittedName>
</protein>
<dbReference type="EMBL" id="JACGWJ010000018">
    <property type="protein sequence ID" value="KAL0349821.1"/>
    <property type="molecule type" value="Genomic_DNA"/>
</dbReference>